<keyword evidence="2" id="KW-0547">Nucleotide-binding</keyword>
<sequence length="154" mass="17287">MKFAYYSDNELLRNLIRLIRKKWSRRSMIEAGVDGPYSRILINYNCELQGKEPIQVSLNLVFLGPPGTGKRTVVKLYGQVLAETGLLSSGEVMVKNPTDFIGRWIGWSEDATRKILSAVMSKVVIIDEAYMLYSGSRSDSCFRTAAVDNNRLGS</sequence>
<name>A0A8E2E3S9_9PEZI</name>
<gene>
    <name evidence="5" type="ORF">K432DRAFT_445805</name>
</gene>
<proteinExistence type="inferred from homology"/>
<dbReference type="SUPFAM" id="SSF52540">
    <property type="entry name" value="P-loop containing nucleoside triphosphate hydrolases"/>
    <property type="match status" value="1"/>
</dbReference>
<feature type="domain" description="ATPase AAA-type core" evidence="4">
    <location>
        <begin position="61"/>
        <end position="136"/>
    </location>
</feature>
<dbReference type="GO" id="GO:0016887">
    <property type="term" value="F:ATP hydrolysis activity"/>
    <property type="evidence" value="ECO:0007669"/>
    <property type="project" value="InterPro"/>
</dbReference>
<dbReference type="OrthoDB" id="2423195at2759"/>
<dbReference type="InterPro" id="IPR050773">
    <property type="entry name" value="CbxX/CfxQ_RuBisCO_ESX"/>
</dbReference>
<dbReference type="AlphaFoldDB" id="A0A8E2E3S9"/>
<dbReference type="EMBL" id="KV745183">
    <property type="protein sequence ID" value="OCK76748.1"/>
    <property type="molecule type" value="Genomic_DNA"/>
</dbReference>
<evidence type="ECO:0000259" key="4">
    <source>
        <dbReference type="Pfam" id="PF00004"/>
    </source>
</evidence>
<reference evidence="5 6" key="1">
    <citation type="journal article" date="2016" name="Nat. Commun.">
        <title>Ectomycorrhizal ecology is imprinted in the genome of the dominant symbiotic fungus Cenococcum geophilum.</title>
        <authorList>
            <consortium name="DOE Joint Genome Institute"/>
            <person name="Peter M."/>
            <person name="Kohler A."/>
            <person name="Ohm R.A."/>
            <person name="Kuo A."/>
            <person name="Krutzmann J."/>
            <person name="Morin E."/>
            <person name="Arend M."/>
            <person name="Barry K.W."/>
            <person name="Binder M."/>
            <person name="Choi C."/>
            <person name="Clum A."/>
            <person name="Copeland A."/>
            <person name="Grisel N."/>
            <person name="Haridas S."/>
            <person name="Kipfer T."/>
            <person name="LaButti K."/>
            <person name="Lindquist E."/>
            <person name="Lipzen A."/>
            <person name="Maire R."/>
            <person name="Meier B."/>
            <person name="Mihaltcheva S."/>
            <person name="Molinier V."/>
            <person name="Murat C."/>
            <person name="Poggeler S."/>
            <person name="Quandt C.A."/>
            <person name="Sperisen C."/>
            <person name="Tritt A."/>
            <person name="Tisserant E."/>
            <person name="Crous P.W."/>
            <person name="Henrissat B."/>
            <person name="Nehls U."/>
            <person name="Egli S."/>
            <person name="Spatafora J.W."/>
            <person name="Grigoriev I.V."/>
            <person name="Martin F.M."/>
        </authorList>
    </citation>
    <scope>NUCLEOTIDE SEQUENCE [LARGE SCALE GENOMIC DNA]</scope>
    <source>
        <strain evidence="5 6">CBS 459.81</strain>
    </source>
</reference>
<evidence type="ECO:0000313" key="5">
    <source>
        <dbReference type="EMBL" id="OCK76748.1"/>
    </source>
</evidence>
<keyword evidence="6" id="KW-1185">Reference proteome</keyword>
<evidence type="ECO:0000256" key="3">
    <source>
        <dbReference type="ARBA" id="ARBA00022840"/>
    </source>
</evidence>
<comment type="similarity">
    <text evidence="1">Belongs to the CbxX/CfxQ family.</text>
</comment>
<evidence type="ECO:0000256" key="1">
    <source>
        <dbReference type="ARBA" id="ARBA00010378"/>
    </source>
</evidence>
<dbReference type="GO" id="GO:0005524">
    <property type="term" value="F:ATP binding"/>
    <property type="evidence" value="ECO:0007669"/>
    <property type="project" value="UniProtKB-KW"/>
</dbReference>
<accession>A0A8E2E3S9</accession>
<protein>
    <recommendedName>
        <fullName evidence="4">ATPase AAA-type core domain-containing protein</fullName>
    </recommendedName>
</protein>
<dbReference type="InterPro" id="IPR000641">
    <property type="entry name" value="CbxX/CfxQ"/>
</dbReference>
<organism evidence="5 6">
    <name type="scientific">Lepidopterella palustris CBS 459.81</name>
    <dbReference type="NCBI Taxonomy" id="1314670"/>
    <lineage>
        <taxon>Eukaryota</taxon>
        <taxon>Fungi</taxon>
        <taxon>Dikarya</taxon>
        <taxon>Ascomycota</taxon>
        <taxon>Pezizomycotina</taxon>
        <taxon>Dothideomycetes</taxon>
        <taxon>Pleosporomycetidae</taxon>
        <taxon>Mytilinidiales</taxon>
        <taxon>Argynnaceae</taxon>
        <taxon>Lepidopterella</taxon>
    </lineage>
</organism>
<evidence type="ECO:0000256" key="2">
    <source>
        <dbReference type="ARBA" id="ARBA00022741"/>
    </source>
</evidence>
<dbReference type="Proteomes" id="UP000250266">
    <property type="component" value="Unassembled WGS sequence"/>
</dbReference>
<dbReference type="InterPro" id="IPR003959">
    <property type="entry name" value="ATPase_AAA_core"/>
</dbReference>
<dbReference type="PRINTS" id="PR00819">
    <property type="entry name" value="CBXCFQXSUPER"/>
</dbReference>
<keyword evidence="3" id="KW-0067">ATP-binding</keyword>
<dbReference type="PANTHER" id="PTHR43392:SF2">
    <property type="entry name" value="AAA-TYPE ATPASE FAMILY PROTEIN _ ANKYRIN REPEAT FAMILY PROTEIN"/>
    <property type="match status" value="1"/>
</dbReference>
<dbReference type="InterPro" id="IPR027417">
    <property type="entry name" value="P-loop_NTPase"/>
</dbReference>
<dbReference type="Pfam" id="PF00004">
    <property type="entry name" value="AAA"/>
    <property type="match status" value="1"/>
</dbReference>
<dbReference type="PANTHER" id="PTHR43392">
    <property type="entry name" value="AAA-TYPE ATPASE FAMILY PROTEIN / ANKYRIN REPEAT FAMILY PROTEIN"/>
    <property type="match status" value="1"/>
</dbReference>
<dbReference type="Gene3D" id="3.40.50.300">
    <property type="entry name" value="P-loop containing nucleotide triphosphate hydrolases"/>
    <property type="match status" value="1"/>
</dbReference>
<evidence type="ECO:0000313" key="6">
    <source>
        <dbReference type="Proteomes" id="UP000250266"/>
    </source>
</evidence>